<protein>
    <submittedName>
        <fullName evidence="2">Uncharacterized protein</fullName>
    </submittedName>
</protein>
<dbReference type="AlphaFoldDB" id="A0A317UIY4"/>
<accession>A0A317UIY4</accession>
<name>A0A317UIY4_9EURO</name>
<organism evidence="2 3">
    <name type="scientific">Aspergillus heteromorphus CBS 117.55</name>
    <dbReference type="NCBI Taxonomy" id="1448321"/>
    <lineage>
        <taxon>Eukaryota</taxon>
        <taxon>Fungi</taxon>
        <taxon>Dikarya</taxon>
        <taxon>Ascomycota</taxon>
        <taxon>Pezizomycotina</taxon>
        <taxon>Eurotiomycetes</taxon>
        <taxon>Eurotiomycetidae</taxon>
        <taxon>Eurotiales</taxon>
        <taxon>Aspergillaceae</taxon>
        <taxon>Aspergillus</taxon>
        <taxon>Aspergillus subgen. Circumdati</taxon>
    </lineage>
</organism>
<evidence type="ECO:0000256" key="1">
    <source>
        <dbReference type="SAM" id="MobiDB-lite"/>
    </source>
</evidence>
<dbReference type="VEuPathDB" id="FungiDB:BO70DRAFT_304769"/>
<gene>
    <name evidence="2" type="ORF">BO70DRAFT_304769</name>
</gene>
<feature type="region of interest" description="Disordered" evidence="1">
    <location>
        <begin position="54"/>
        <end position="80"/>
    </location>
</feature>
<evidence type="ECO:0000313" key="2">
    <source>
        <dbReference type="EMBL" id="PWY61641.1"/>
    </source>
</evidence>
<feature type="non-terminal residue" evidence="2">
    <location>
        <position position="1"/>
    </location>
</feature>
<dbReference type="EMBL" id="MSFL01000174">
    <property type="protein sequence ID" value="PWY61641.1"/>
    <property type="molecule type" value="Genomic_DNA"/>
</dbReference>
<dbReference type="InterPro" id="IPR044792">
    <property type="entry name" value="TAR1"/>
</dbReference>
<sequence length="80" mass="9008">RFPFNNFTCCLTLFSKCFSSFDHSTCALSVSGQYLALDEIYHPFRAAFPNNSTRRRSFTRHGHPAQDGILTLSDGPFQGT</sequence>
<proteinExistence type="predicted"/>
<dbReference type="PANTHER" id="PTHR47188:SF1">
    <property type="entry name" value="PROTEIN TAR1"/>
    <property type="match status" value="1"/>
</dbReference>
<dbReference type="GO" id="GO:0043457">
    <property type="term" value="P:regulation of cellular respiration"/>
    <property type="evidence" value="ECO:0007669"/>
    <property type="project" value="InterPro"/>
</dbReference>
<dbReference type="PANTHER" id="PTHR47188">
    <property type="entry name" value="PROTEIN TAR1"/>
    <property type="match status" value="1"/>
</dbReference>
<comment type="caution">
    <text evidence="2">The sequence shown here is derived from an EMBL/GenBank/DDBJ whole genome shotgun (WGS) entry which is preliminary data.</text>
</comment>
<keyword evidence="3" id="KW-1185">Reference proteome</keyword>
<reference evidence="2 3" key="1">
    <citation type="submission" date="2016-12" db="EMBL/GenBank/DDBJ databases">
        <title>The genomes of Aspergillus section Nigri reveals drivers in fungal speciation.</title>
        <authorList>
            <consortium name="DOE Joint Genome Institute"/>
            <person name="Vesth T.C."/>
            <person name="Nybo J."/>
            <person name="Theobald S."/>
            <person name="Brandl J."/>
            <person name="Frisvad J.C."/>
            <person name="Nielsen K.F."/>
            <person name="Lyhne E.K."/>
            <person name="Kogle M.E."/>
            <person name="Kuo A."/>
            <person name="Riley R."/>
            <person name="Clum A."/>
            <person name="Nolan M."/>
            <person name="Lipzen A."/>
            <person name="Salamov A."/>
            <person name="Henrissat B."/>
            <person name="Wiebenga A."/>
            <person name="De Vries R.P."/>
            <person name="Grigoriev I.V."/>
            <person name="Mortensen U.H."/>
            <person name="Andersen M.R."/>
            <person name="Baker S.E."/>
        </authorList>
    </citation>
    <scope>NUCLEOTIDE SEQUENCE [LARGE SCALE GENOMIC DNA]</scope>
    <source>
        <strain evidence="2 3">CBS 117.55</strain>
    </source>
</reference>
<feature type="compositionally biased region" description="Basic residues" evidence="1">
    <location>
        <begin position="54"/>
        <end position="63"/>
    </location>
</feature>
<evidence type="ECO:0000313" key="3">
    <source>
        <dbReference type="Proteomes" id="UP000247233"/>
    </source>
</evidence>
<dbReference type="Proteomes" id="UP000247233">
    <property type="component" value="Unassembled WGS sequence"/>
</dbReference>